<dbReference type="EMBL" id="CAJJDN010000223">
    <property type="protein sequence ID" value="CAD8129434.1"/>
    <property type="molecule type" value="Genomic_DNA"/>
</dbReference>
<evidence type="ECO:0000313" key="2">
    <source>
        <dbReference type="Proteomes" id="UP000692954"/>
    </source>
</evidence>
<evidence type="ECO:0000313" key="1">
    <source>
        <dbReference type="EMBL" id="CAD8129434.1"/>
    </source>
</evidence>
<accession>A0A8S1RSR7</accession>
<sequence length="66" mass="7703">MRKIINKCNYQMRKGIKQGFSGGGVYDEEGGERKFGKWIELDDKFKFDKQITYNVEYNTNGMNIGI</sequence>
<reference evidence="1" key="1">
    <citation type="submission" date="2021-01" db="EMBL/GenBank/DDBJ databases">
        <authorList>
            <consortium name="Genoscope - CEA"/>
            <person name="William W."/>
        </authorList>
    </citation>
    <scope>NUCLEOTIDE SEQUENCE</scope>
</reference>
<comment type="caution">
    <text evidence="1">The sequence shown here is derived from an EMBL/GenBank/DDBJ whole genome shotgun (WGS) entry which is preliminary data.</text>
</comment>
<dbReference type="AlphaFoldDB" id="A0A8S1RSR7"/>
<dbReference type="Proteomes" id="UP000692954">
    <property type="component" value="Unassembled WGS sequence"/>
</dbReference>
<gene>
    <name evidence="1" type="ORF">PSON_ATCC_30995.1.T2230003</name>
</gene>
<proteinExistence type="predicted"/>
<protein>
    <submittedName>
        <fullName evidence="1">Uncharacterized protein</fullName>
    </submittedName>
</protein>
<keyword evidence="2" id="KW-1185">Reference proteome</keyword>
<name>A0A8S1RSR7_9CILI</name>
<organism evidence="1 2">
    <name type="scientific">Paramecium sonneborni</name>
    <dbReference type="NCBI Taxonomy" id="65129"/>
    <lineage>
        <taxon>Eukaryota</taxon>
        <taxon>Sar</taxon>
        <taxon>Alveolata</taxon>
        <taxon>Ciliophora</taxon>
        <taxon>Intramacronucleata</taxon>
        <taxon>Oligohymenophorea</taxon>
        <taxon>Peniculida</taxon>
        <taxon>Parameciidae</taxon>
        <taxon>Paramecium</taxon>
    </lineage>
</organism>
<dbReference type="OrthoDB" id="10565076at2759"/>